<organism evidence="5 6">
    <name type="scientific">Spirosoma arboris</name>
    <dbReference type="NCBI Taxonomy" id="2682092"/>
    <lineage>
        <taxon>Bacteria</taxon>
        <taxon>Pseudomonadati</taxon>
        <taxon>Bacteroidota</taxon>
        <taxon>Cytophagia</taxon>
        <taxon>Cytophagales</taxon>
        <taxon>Cytophagaceae</taxon>
        <taxon>Spirosoma</taxon>
    </lineage>
</organism>
<dbReference type="InterPro" id="IPR057326">
    <property type="entry name" value="KR_dom"/>
</dbReference>
<feature type="domain" description="Ketoreductase" evidence="4">
    <location>
        <begin position="6"/>
        <end position="185"/>
    </location>
</feature>
<dbReference type="CDD" id="cd05374">
    <property type="entry name" value="17beta-HSD-like_SDR_c"/>
    <property type="match status" value="1"/>
</dbReference>
<dbReference type="RefSeq" id="WP_157585398.1">
    <property type="nucleotide sequence ID" value="NZ_WPIN01000004.1"/>
</dbReference>
<protein>
    <submittedName>
        <fullName evidence="5">SDR family NAD(P)-dependent oxidoreductase</fullName>
    </submittedName>
</protein>
<dbReference type="PRINTS" id="PR00080">
    <property type="entry name" value="SDRFAMILY"/>
</dbReference>
<dbReference type="AlphaFoldDB" id="A0A7K1SB30"/>
<dbReference type="InterPro" id="IPR051911">
    <property type="entry name" value="SDR_oxidoreductase"/>
</dbReference>
<accession>A0A7K1SB30</accession>
<dbReference type="Pfam" id="PF00106">
    <property type="entry name" value="adh_short"/>
    <property type="match status" value="1"/>
</dbReference>
<dbReference type="InterPro" id="IPR002347">
    <property type="entry name" value="SDR_fam"/>
</dbReference>
<dbReference type="PANTHER" id="PTHR43976">
    <property type="entry name" value="SHORT CHAIN DEHYDROGENASE"/>
    <property type="match status" value="1"/>
</dbReference>
<evidence type="ECO:0000313" key="5">
    <source>
        <dbReference type="EMBL" id="MVM30965.1"/>
    </source>
</evidence>
<sequence length="290" mass="31976">MRQTEKVWLVTGSGNGLGRNIVESALQAGHKVIATARNITQLEDLANQYGQQIRIAVLDVTNEKQAKEVVQSAIEYFGRIDVLVNNAGYGDKRPFEQTPADEFRQLVETCFFGVVTLCREVLPTMRKQRSGHIIQISSIGGRFATPGNAAYHAAKWAIGGFTESLALETAPFQVNITALEPGGMRTSWGQRAFSGTLDLLPDYEPSVGAQYKAVEGYWGHESGDPEKVAQLVLKIAEAKQLPAHILLGSDVYQFARAISEQQWKVADRWKEVSAYIDFTNQQPLPELPGV</sequence>
<evidence type="ECO:0000256" key="1">
    <source>
        <dbReference type="ARBA" id="ARBA00006484"/>
    </source>
</evidence>
<gene>
    <name evidence="5" type="ORF">GO755_13065</name>
</gene>
<dbReference type="EMBL" id="WPIN01000004">
    <property type="protein sequence ID" value="MVM30965.1"/>
    <property type="molecule type" value="Genomic_DNA"/>
</dbReference>
<dbReference type="Proteomes" id="UP000436006">
    <property type="component" value="Unassembled WGS sequence"/>
</dbReference>
<keyword evidence="6" id="KW-1185">Reference proteome</keyword>
<comment type="caution">
    <text evidence="5">The sequence shown here is derived from an EMBL/GenBank/DDBJ whole genome shotgun (WGS) entry which is preliminary data.</text>
</comment>
<dbReference type="PANTHER" id="PTHR43976:SF16">
    <property type="entry name" value="SHORT-CHAIN DEHYDROGENASE_REDUCTASE FAMILY PROTEIN"/>
    <property type="match status" value="1"/>
</dbReference>
<reference evidence="5 6" key="1">
    <citation type="submission" date="2019-12" db="EMBL/GenBank/DDBJ databases">
        <title>Spirosoma sp. HMF4905 genome sequencing and assembly.</title>
        <authorList>
            <person name="Kang H."/>
            <person name="Cha I."/>
            <person name="Kim H."/>
            <person name="Joh K."/>
        </authorList>
    </citation>
    <scope>NUCLEOTIDE SEQUENCE [LARGE SCALE GENOMIC DNA]</scope>
    <source>
        <strain evidence="5 6">HMF4905</strain>
    </source>
</reference>
<dbReference type="GO" id="GO:0016491">
    <property type="term" value="F:oxidoreductase activity"/>
    <property type="evidence" value="ECO:0007669"/>
    <property type="project" value="UniProtKB-KW"/>
</dbReference>
<dbReference type="Gene3D" id="3.40.50.720">
    <property type="entry name" value="NAD(P)-binding Rossmann-like Domain"/>
    <property type="match status" value="1"/>
</dbReference>
<keyword evidence="2" id="KW-0560">Oxidoreductase</keyword>
<proteinExistence type="inferred from homology"/>
<dbReference type="PRINTS" id="PR00081">
    <property type="entry name" value="GDHRDH"/>
</dbReference>
<name>A0A7K1SB30_9BACT</name>
<dbReference type="InterPro" id="IPR036291">
    <property type="entry name" value="NAD(P)-bd_dom_sf"/>
</dbReference>
<comment type="similarity">
    <text evidence="1 3">Belongs to the short-chain dehydrogenases/reductases (SDR) family.</text>
</comment>
<dbReference type="SMART" id="SM00822">
    <property type="entry name" value="PKS_KR"/>
    <property type="match status" value="1"/>
</dbReference>
<evidence type="ECO:0000313" key="6">
    <source>
        <dbReference type="Proteomes" id="UP000436006"/>
    </source>
</evidence>
<evidence type="ECO:0000259" key="4">
    <source>
        <dbReference type="SMART" id="SM00822"/>
    </source>
</evidence>
<dbReference type="SUPFAM" id="SSF51735">
    <property type="entry name" value="NAD(P)-binding Rossmann-fold domains"/>
    <property type="match status" value="1"/>
</dbReference>
<evidence type="ECO:0000256" key="3">
    <source>
        <dbReference type="RuleBase" id="RU000363"/>
    </source>
</evidence>
<evidence type="ECO:0000256" key="2">
    <source>
        <dbReference type="ARBA" id="ARBA00023002"/>
    </source>
</evidence>